<dbReference type="OrthoDB" id="9794575at2"/>
<dbReference type="Proteomes" id="UP000220527">
    <property type="component" value="Unassembled WGS sequence"/>
</dbReference>
<keyword evidence="4" id="KW-1185">Reference proteome</keyword>
<evidence type="ECO:0000313" key="3">
    <source>
        <dbReference type="EMBL" id="PDW04031.1"/>
    </source>
</evidence>
<dbReference type="EMBL" id="NQWI01000016">
    <property type="protein sequence ID" value="PDW04031.1"/>
    <property type="molecule type" value="Genomic_DNA"/>
</dbReference>
<proteinExistence type="predicted"/>
<dbReference type="RefSeq" id="WP_097643094.1">
    <property type="nucleotide sequence ID" value="NZ_NQWI01000016.1"/>
</dbReference>
<evidence type="ECO:0000259" key="2">
    <source>
        <dbReference type="Pfam" id="PF13439"/>
    </source>
</evidence>
<keyword evidence="1" id="KW-0812">Transmembrane</keyword>
<dbReference type="InterPro" id="IPR028098">
    <property type="entry name" value="Glyco_trans_4-like_N"/>
</dbReference>
<keyword evidence="1" id="KW-1133">Transmembrane helix</keyword>
<keyword evidence="1" id="KW-0472">Membrane</keyword>
<dbReference type="Pfam" id="PF13439">
    <property type="entry name" value="Glyco_transf_4"/>
    <property type="match status" value="1"/>
</dbReference>
<name>A0A2A6RMA5_9CHLR</name>
<reference evidence="4" key="1">
    <citation type="submission" date="2017-08" db="EMBL/GenBank/DDBJ databases">
        <authorList>
            <person name="Grouzdev D.S."/>
            <person name="Gaisin V.A."/>
            <person name="Rysina M.S."/>
            <person name="Gorlenko V.M."/>
        </authorList>
    </citation>
    <scope>NUCLEOTIDE SEQUENCE [LARGE SCALE GENOMIC DNA]</scope>
    <source>
        <strain evidence="4">Kir15-3F</strain>
    </source>
</reference>
<gene>
    <name evidence="3" type="ORF">CJ255_05515</name>
</gene>
<protein>
    <recommendedName>
        <fullName evidence="2">Glycosyltransferase subfamily 4-like N-terminal domain-containing protein</fullName>
    </recommendedName>
</protein>
<evidence type="ECO:0000256" key="1">
    <source>
        <dbReference type="SAM" id="Phobius"/>
    </source>
</evidence>
<feature type="domain" description="Glycosyltransferase subfamily 4-like N-terminal" evidence="2">
    <location>
        <begin position="101"/>
        <end position="227"/>
    </location>
</feature>
<accession>A0A2A6RMA5</accession>
<dbReference type="Gene3D" id="3.40.50.2000">
    <property type="entry name" value="Glycogen Phosphorylase B"/>
    <property type="match status" value="1"/>
</dbReference>
<dbReference type="SUPFAM" id="SSF53756">
    <property type="entry name" value="UDP-Glycosyltransferase/glycogen phosphorylase"/>
    <property type="match status" value="1"/>
</dbReference>
<organism evidence="3 4">
    <name type="scientific">Candidatus Viridilinea mediisalina</name>
    <dbReference type="NCBI Taxonomy" id="2024553"/>
    <lineage>
        <taxon>Bacteria</taxon>
        <taxon>Bacillati</taxon>
        <taxon>Chloroflexota</taxon>
        <taxon>Chloroflexia</taxon>
        <taxon>Chloroflexales</taxon>
        <taxon>Chloroflexineae</taxon>
        <taxon>Oscillochloridaceae</taxon>
        <taxon>Candidatus Viridilinea</taxon>
    </lineage>
</organism>
<feature type="transmembrane region" description="Helical" evidence="1">
    <location>
        <begin position="100"/>
        <end position="120"/>
    </location>
</feature>
<sequence>MRILIISHVFAPYNHIGSVRVSKTAKYLQQANHELRILTMSNCGYPATLPLEIPPEWVIATPWLKLPLTFIKYPTHPLASITQQLIRSKQRMMLILAKKLIFAYRTIFFFPDIAIGWFPFAMTHAHTLLKYWKPDIILASGPSFVSLLIANTLHSHYQIPWVGELRDLWADNHQYPYADWRRPLEAWFERHTLATSAGLITVSEPLAQTLRWRYNKPTEVILHGFDLGDYPQERKQIHNAKLKIIYTGIIHAEKQQASPLFAALQQLGPRAAQIQIIFYSALNAGTASMLEQARTYGVEHLVQFHDLIPYSASLAQQTAADILLLLTWIDRRERGVYTGKLFEYLGARRPILGIGPDDNVAADLIHERQAGIVLQDKDAIAQQLLIWLDAKQRNGHIPDLPISVTSGLSRQAQTLNMAAFLERVREVSRG</sequence>
<evidence type="ECO:0000313" key="4">
    <source>
        <dbReference type="Proteomes" id="UP000220527"/>
    </source>
</evidence>
<comment type="caution">
    <text evidence="3">The sequence shown here is derived from an EMBL/GenBank/DDBJ whole genome shotgun (WGS) entry which is preliminary data.</text>
</comment>
<dbReference type="AlphaFoldDB" id="A0A2A6RMA5"/>